<dbReference type="PROSITE" id="PS00545">
    <property type="entry name" value="ALDOSE_1_EPIMERASE"/>
    <property type="match status" value="1"/>
</dbReference>
<keyword evidence="6 8" id="KW-0413">Isomerase</keyword>
<evidence type="ECO:0000256" key="6">
    <source>
        <dbReference type="ARBA" id="ARBA00023235"/>
    </source>
</evidence>
<dbReference type="PIRSF" id="PIRSF005096">
    <property type="entry name" value="GALM"/>
    <property type="match status" value="1"/>
</dbReference>
<dbReference type="PANTHER" id="PTHR10091:SF0">
    <property type="entry name" value="GALACTOSE MUTAROTASE"/>
    <property type="match status" value="1"/>
</dbReference>
<dbReference type="EMBL" id="SCFR01000034">
    <property type="protein sequence ID" value="TFF64555.1"/>
    <property type="molecule type" value="Genomic_DNA"/>
</dbReference>
<evidence type="ECO:0000256" key="10">
    <source>
        <dbReference type="PIRSR" id="PIRSR005096-2"/>
    </source>
</evidence>
<comment type="similarity">
    <text evidence="3 8">Belongs to the aldose epimerase family.</text>
</comment>
<dbReference type="GeneID" id="97031222"/>
<dbReference type="InterPro" id="IPR014718">
    <property type="entry name" value="GH-type_carb-bd"/>
</dbReference>
<dbReference type="SUPFAM" id="SSF74650">
    <property type="entry name" value="Galactose mutarotase-like"/>
    <property type="match status" value="1"/>
</dbReference>
<feature type="binding site" evidence="10">
    <location>
        <position position="232"/>
    </location>
    <ligand>
        <name>beta-D-galactose</name>
        <dbReference type="ChEBI" id="CHEBI:27667"/>
    </ligand>
</feature>
<protein>
    <recommendedName>
        <fullName evidence="5 8">Aldose 1-epimerase</fullName>
        <ecNumber evidence="4 8">5.1.3.3</ecNumber>
    </recommendedName>
</protein>
<evidence type="ECO:0000256" key="7">
    <source>
        <dbReference type="ARBA" id="ARBA00023277"/>
    </source>
</evidence>
<reference evidence="12 13" key="1">
    <citation type="submission" date="2019-01" db="EMBL/GenBank/DDBJ databases">
        <title>Draft Genome Sequences of Helcococcus ovis Strains Isolated from the Uterus and Vagina of Dairy Cows with Metritis.</title>
        <authorList>
            <person name="Cunha F."/>
            <person name="Jeon S.J."/>
            <person name="Kutzer P."/>
            <person name="Galvao K.N."/>
        </authorList>
    </citation>
    <scope>NUCLEOTIDE SEQUENCE [LARGE SCALE GENOMIC DNA]</scope>
    <source>
        <strain evidence="12 13">KG-37</strain>
    </source>
</reference>
<dbReference type="GO" id="GO:0030246">
    <property type="term" value="F:carbohydrate binding"/>
    <property type="evidence" value="ECO:0007669"/>
    <property type="project" value="InterPro"/>
</dbReference>
<gene>
    <name evidence="12" type="ORF">EQF91_07615</name>
</gene>
<proteinExistence type="inferred from homology"/>
<evidence type="ECO:0000256" key="3">
    <source>
        <dbReference type="ARBA" id="ARBA00006206"/>
    </source>
</evidence>
<dbReference type="PANTHER" id="PTHR10091">
    <property type="entry name" value="ALDOSE-1-EPIMERASE"/>
    <property type="match status" value="1"/>
</dbReference>
<sequence length="325" mass="37015">MSDIKKYTIKNDRLKLTVLNIGASIYELQYKNVNCVLSYENIEQYIENPICLGAMVGRVAGRISNAKFELNGKIYQLDNNENDYSIHGGYINLTKKYWDLVEISEKDVNPYIILKTKLNDGDSGYPGNIDIKVKYIIVNATLRIEIFAVSDKDTIVNITNHAYFNLNADKTKSIKNHELRINSDKFLAAADNCVPISIEDAKNTDFDLLTPKSLSILDNLTHVQTLKFGGYDHTFILNGNLPYVTLKNKSQNISMEVYTSYPSVVVYSGNAIGNNINMIGSKSFNHQGICFEAQYEPDFINKDFLPNYILRKDEEFMNVIEFKFN</sequence>
<keyword evidence="13" id="KW-1185">Reference proteome</keyword>
<evidence type="ECO:0000313" key="12">
    <source>
        <dbReference type="EMBL" id="TFF64555.1"/>
    </source>
</evidence>
<dbReference type="InterPro" id="IPR018052">
    <property type="entry name" value="Ald1_epimerase_CS"/>
</dbReference>
<evidence type="ECO:0000256" key="2">
    <source>
        <dbReference type="ARBA" id="ARBA00005028"/>
    </source>
</evidence>
<keyword evidence="7 8" id="KW-0119">Carbohydrate metabolism</keyword>
<comment type="catalytic activity">
    <reaction evidence="1 8">
        <text>alpha-D-glucose = beta-D-glucose</text>
        <dbReference type="Rhea" id="RHEA:10264"/>
        <dbReference type="ChEBI" id="CHEBI:15903"/>
        <dbReference type="ChEBI" id="CHEBI:17925"/>
        <dbReference type="EC" id="5.1.3.3"/>
    </reaction>
</comment>
<name>A0A4R9C0Y5_9FIRM</name>
<comment type="pathway">
    <text evidence="2 8">Carbohydrate metabolism; hexose metabolism.</text>
</comment>
<dbReference type="OrthoDB" id="9779408at2"/>
<dbReference type="Gene3D" id="2.70.98.10">
    <property type="match status" value="1"/>
</dbReference>
<accession>A0A4R9C0Y5</accession>
<dbReference type="EC" id="5.1.3.3" evidence="4 8"/>
<dbReference type="GO" id="GO:0005737">
    <property type="term" value="C:cytoplasm"/>
    <property type="evidence" value="ECO:0007669"/>
    <property type="project" value="TreeGrafter"/>
</dbReference>
<comment type="caution">
    <text evidence="12">The sequence shown here is derived from an EMBL/GenBank/DDBJ whole genome shotgun (WGS) entry which is preliminary data.</text>
</comment>
<evidence type="ECO:0000256" key="11">
    <source>
        <dbReference type="PIRSR" id="PIRSR005096-3"/>
    </source>
</evidence>
<dbReference type="InterPro" id="IPR008183">
    <property type="entry name" value="Aldose_1/G6P_1-epimerase"/>
</dbReference>
<feature type="active site" description="Proton acceptor" evidence="9">
    <location>
        <position position="292"/>
    </location>
</feature>
<evidence type="ECO:0000313" key="13">
    <source>
        <dbReference type="Proteomes" id="UP000297454"/>
    </source>
</evidence>
<organism evidence="12 13">
    <name type="scientific">Helcococcus ovis</name>
    <dbReference type="NCBI Taxonomy" id="72026"/>
    <lineage>
        <taxon>Bacteria</taxon>
        <taxon>Bacillati</taxon>
        <taxon>Bacillota</taxon>
        <taxon>Tissierellia</taxon>
        <taxon>Tissierellales</taxon>
        <taxon>Peptoniphilaceae</taxon>
        <taxon>Helcococcus</taxon>
    </lineage>
</organism>
<feature type="active site" description="Proton donor" evidence="9">
    <location>
        <position position="161"/>
    </location>
</feature>
<dbReference type="GO" id="GO:0006006">
    <property type="term" value="P:glucose metabolic process"/>
    <property type="evidence" value="ECO:0007669"/>
    <property type="project" value="TreeGrafter"/>
</dbReference>
<dbReference type="GO" id="GO:0033499">
    <property type="term" value="P:galactose catabolic process via UDP-galactose, Leloir pathway"/>
    <property type="evidence" value="ECO:0007669"/>
    <property type="project" value="TreeGrafter"/>
</dbReference>
<dbReference type="CDD" id="cd09019">
    <property type="entry name" value="galactose_mutarotase_like"/>
    <property type="match status" value="1"/>
</dbReference>
<evidence type="ECO:0000256" key="9">
    <source>
        <dbReference type="PIRSR" id="PIRSR005096-1"/>
    </source>
</evidence>
<dbReference type="Pfam" id="PF01263">
    <property type="entry name" value="Aldose_epim"/>
    <property type="match status" value="1"/>
</dbReference>
<dbReference type="InterPro" id="IPR047215">
    <property type="entry name" value="Galactose_mutarotase-like"/>
</dbReference>
<evidence type="ECO:0000256" key="1">
    <source>
        <dbReference type="ARBA" id="ARBA00001614"/>
    </source>
</evidence>
<evidence type="ECO:0000256" key="8">
    <source>
        <dbReference type="PIRNR" id="PIRNR005096"/>
    </source>
</evidence>
<dbReference type="GO" id="GO:0004034">
    <property type="term" value="F:aldose 1-epimerase activity"/>
    <property type="evidence" value="ECO:0007669"/>
    <property type="project" value="UniProtKB-EC"/>
</dbReference>
<dbReference type="AlphaFoldDB" id="A0A4R9C0Y5"/>
<dbReference type="Proteomes" id="UP000297454">
    <property type="component" value="Unassembled WGS sequence"/>
</dbReference>
<dbReference type="RefSeq" id="WP_134711861.1">
    <property type="nucleotide sequence ID" value="NZ_CP119081.1"/>
</dbReference>
<feature type="binding site" evidence="11">
    <location>
        <begin position="161"/>
        <end position="163"/>
    </location>
    <ligand>
        <name>beta-D-galactose</name>
        <dbReference type="ChEBI" id="CHEBI:27667"/>
    </ligand>
</feature>
<evidence type="ECO:0000256" key="4">
    <source>
        <dbReference type="ARBA" id="ARBA00013185"/>
    </source>
</evidence>
<dbReference type="UniPathway" id="UPA00242"/>
<evidence type="ECO:0000256" key="5">
    <source>
        <dbReference type="ARBA" id="ARBA00014165"/>
    </source>
</evidence>
<dbReference type="InterPro" id="IPR011013">
    <property type="entry name" value="Gal_mutarotase_sf_dom"/>
</dbReference>
<dbReference type="InterPro" id="IPR015443">
    <property type="entry name" value="Aldose_1-epimerase"/>
</dbReference>